<gene>
    <name evidence="2" type="ORF">PG991_010015</name>
</gene>
<feature type="domain" description="Tryptophan synthase beta chain-like PALP" evidence="1">
    <location>
        <begin position="40"/>
        <end position="368"/>
    </location>
</feature>
<evidence type="ECO:0000313" key="3">
    <source>
        <dbReference type="Proteomes" id="UP001396898"/>
    </source>
</evidence>
<accession>A0ABR1RH86</accession>
<proteinExistence type="predicted"/>
<sequence>MASLIHLNPAARDYTYNAPSGAEGGTDEHTVLAFHQTLPSYNETTLHTLPSLAASLGLSHVLVKDESDRFGLPAFKILGASWAVYRAVLSAIDANNGQQNMTVPELGAVARDRGLSIVTSTEGNCGRAVARMAKYLGLPARVFVPAYMSEGTRRKIRGEGAEVLVVNGSYEDTIPVIRREAADREGERVGARRGPRGYFVEGYSSMLAESEKQVPELTGGKPATHAIVPCGAGSIAQAVVQHYKGAQRQEQHGGAAVMAVEATNAACLKASLEAGEATDVPTADTIMNGMNCGTLSTLAWPVLREGVDASVVVADHESHAAVEEMKSSGILAGPCGAATLAALRRVCADPHARSSLALGSESIVVLHCTEGSRDYQIPS</sequence>
<dbReference type="InterPro" id="IPR036052">
    <property type="entry name" value="TrpB-like_PALP_sf"/>
</dbReference>
<name>A0ABR1RH86_9PEZI</name>
<dbReference type="PANTHER" id="PTHR42937:SF1">
    <property type="entry name" value="DIAMINOPROPIONATE AMMONIA-LYASE"/>
    <property type="match status" value="1"/>
</dbReference>
<dbReference type="Proteomes" id="UP001396898">
    <property type="component" value="Unassembled WGS sequence"/>
</dbReference>
<dbReference type="Gene3D" id="3.40.50.1100">
    <property type="match status" value="2"/>
</dbReference>
<evidence type="ECO:0000313" key="2">
    <source>
        <dbReference type="EMBL" id="KAK8012640.1"/>
    </source>
</evidence>
<organism evidence="2 3">
    <name type="scientific">Apiospora marii</name>
    <dbReference type="NCBI Taxonomy" id="335849"/>
    <lineage>
        <taxon>Eukaryota</taxon>
        <taxon>Fungi</taxon>
        <taxon>Dikarya</taxon>
        <taxon>Ascomycota</taxon>
        <taxon>Pezizomycotina</taxon>
        <taxon>Sordariomycetes</taxon>
        <taxon>Xylariomycetidae</taxon>
        <taxon>Amphisphaeriales</taxon>
        <taxon>Apiosporaceae</taxon>
        <taxon>Apiospora</taxon>
    </lineage>
</organism>
<keyword evidence="3" id="KW-1185">Reference proteome</keyword>
<dbReference type="SUPFAM" id="SSF53686">
    <property type="entry name" value="Tryptophan synthase beta subunit-like PLP-dependent enzymes"/>
    <property type="match status" value="1"/>
</dbReference>
<dbReference type="PANTHER" id="PTHR42937">
    <property type="match status" value="1"/>
</dbReference>
<reference evidence="2 3" key="1">
    <citation type="submission" date="2023-01" db="EMBL/GenBank/DDBJ databases">
        <title>Analysis of 21 Apiospora genomes using comparative genomics revels a genus with tremendous synthesis potential of carbohydrate active enzymes and secondary metabolites.</title>
        <authorList>
            <person name="Sorensen T."/>
        </authorList>
    </citation>
    <scope>NUCLEOTIDE SEQUENCE [LARGE SCALE GENOMIC DNA]</scope>
    <source>
        <strain evidence="2 3">CBS 20057</strain>
    </source>
</reference>
<dbReference type="EMBL" id="JAQQWI010000015">
    <property type="protein sequence ID" value="KAK8012640.1"/>
    <property type="molecule type" value="Genomic_DNA"/>
</dbReference>
<protein>
    <recommendedName>
        <fullName evidence="1">Tryptophan synthase beta chain-like PALP domain-containing protein</fullName>
    </recommendedName>
</protein>
<dbReference type="Pfam" id="PF00291">
    <property type="entry name" value="PALP"/>
    <property type="match status" value="1"/>
</dbReference>
<evidence type="ECO:0000259" key="1">
    <source>
        <dbReference type="Pfam" id="PF00291"/>
    </source>
</evidence>
<comment type="caution">
    <text evidence="2">The sequence shown here is derived from an EMBL/GenBank/DDBJ whole genome shotgun (WGS) entry which is preliminary data.</text>
</comment>
<dbReference type="InterPro" id="IPR001926">
    <property type="entry name" value="TrpB-like_PALP"/>
</dbReference>